<keyword evidence="2" id="KW-1185">Reference proteome</keyword>
<evidence type="ECO:0000313" key="1">
    <source>
        <dbReference type="EMBL" id="MDU0369800.1"/>
    </source>
</evidence>
<name>A0ABU3TEN7_9BACT</name>
<reference evidence="1 2" key="1">
    <citation type="submission" date="2023-10" db="EMBL/GenBank/DDBJ databases">
        <title>Hymenobacter endophyticus sp. nov., an isolate from the leaf tissues of wheat.</title>
        <authorList>
            <person name="Dai Y."/>
        </authorList>
    </citation>
    <scope>NUCLEOTIDE SEQUENCE [LARGE SCALE GENOMIC DNA]</scope>
    <source>
        <strain evidence="1 2">ZK17L-C2</strain>
    </source>
</reference>
<accession>A0ABU3TEN7</accession>
<evidence type="ECO:0008006" key="3">
    <source>
        <dbReference type="Google" id="ProtNLM"/>
    </source>
</evidence>
<gene>
    <name evidence="1" type="ORF">ROI90_05285</name>
</gene>
<dbReference type="EMBL" id="JAWDJT010000002">
    <property type="protein sequence ID" value="MDU0369800.1"/>
    <property type="molecule type" value="Genomic_DNA"/>
</dbReference>
<organism evidence="1 2">
    <name type="scientific">Hymenobacter endophyticus</name>
    <dbReference type="NCBI Taxonomy" id="3076335"/>
    <lineage>
        <taxon>Bacteria</taxon>
        <taxon>Pseudomonadati</taxon>
        <taxon>Bacteroidota</taxon>
        <taxon>Cytophagia</taxon>
        <taxon>Cytophagales</taxon>
        <taxon>Hymenobacteraceae</taxon>
        <taxon>Hymenobacter</taxon>
    </lineage>
</organism>
<sequence>MPPPTGMRELLFGDLPLAQWAAPESAVRELEPWTWFAAAQQAQHQDDVVAAEQALRRVLAAAGLESRQYLQAWHALRTLGVQPTATEAKQVLGVIVEVALPGGLDVLAAYADGSARYLNQSGKVIVWDAESEQVDGLLRQLLAAGQHVTNQIGPWEGARPPQPTGDAVRLNFLTPSGLHFGEAPFGVFWNDTMAHPVLAAAQALMVALMEQAEPGSSGVAQ</sequence>
<dbReference type="Proteomes" id="UP001250698">
    <property type="component" value="Unassembled WGS sequence"/>
</dbReference>
<proteinExistence type="predicted"/>
<comment type="caution">
    <text evidence="1">The sequence shown here is derived from an EMBL/GenBank/DDBJ whole genome shotgun (WGS) entry which is preliminary data.</text>
</comment>
<evidence type="ECO:0000313" key="2">
    <source>
        <dbReference type="Proteomes" id="UP001250698"/>
    </source>
</evidence>
<dbReference type="RefSeq" id="WP_315997290.1">
    <property type="nucleotide sequence ID" value="NZ_JAWDJT010000002.1"/>
</dbReference>
<protein>
    <recommendedName>
        <fullName evidence="3">GAF domain-containing protein</fullName>
    </recommendedName>
</protein>